<dbReference type="InterPro" id="IPR055217">
    <property type="entry name" value="TPR_EMC2"/>
</dbReference>
<dbReference type="Pfam" id="PF00149">
    <property type="entry name" value="Metallophos"/>
    <property type="match status" value="1"/>
</dbReference>
<dbReference type="GO" id="GO:0005737">
    <property type="term" value="C:cytoplasm"/>
    <property type="evidence" value="ECO:0007669"/>
    <property type="project" value="TreeGrafter"/>
</dbReference>
<dbReference type="GO" id="GO:0046872">
    <property type="term" value="F:metal ion binding"/>
    <property type="evidence" value="ECO:0007669"/>
    <property type="project" value="UniProtKB-KW"/>
</dbReference>
<name>A0AAF0E916_9BASI</name>
<evidence type="ECO:0000313" key="14">
    <source>
        <dbReference type="Proteomes" id="UP001220961"/>
    </source>
</evidence>
<proteinExistence type="inferred from homology"/>
<dbReference type="AlphaFoldDB" id="A0AAF0E916"/>
<evidence type="ECO:0000256" key="10">
    <source>
        <dbReference type="PROSITE-ProRule" id="PRU00339"/>
    </source>
</evidence>
<evidence type="ECO:0000256" key="11">
    <source>
        <dbReference type="RuleBase" id="RU004273"/>
    </source>
</evidence>
<dbReference type="PROSITE" id="PS00125">
    <property type="entry name" value="SER_THR_PHOSPHATASE"/>
    <property type="match status" value="1"/>
</dbReference>
<comment type="similarity">
    <text evidence="3">Belongs to the PPP phosphatase family. PP-5 (PP-T) subfamily.</text>
</comment>
<dbReference type="PROSITE" id="PS50005">
    <property type="entry name" value="TPR"/>
    <property type="match status" value="1"/>
</dbReference>
<comment type="similarity">
    <text evidence="2">Belongs to the PPP phosphatase family. PP-1 subfamily.</text>
</comment>
<organism evidence="13 14">
    <name type="scientific">Malassezia caprae</name>
    <dbReference type="NCBI Taxonomy" id="1381934"/>
    <lineage>
        <taxon>Eukaryota</taxon>
        <taxon>Fungi</taxon>
        <taxon>Dikarya</taxon>
        <taxon>Basidiomycota</taxon>
        <taxon>Ustilaginomycotina</taxon>
        <taxon>Malasseziomycetes</taxon>
        <taxon>Malasseziales</taxon>
        <taxon>Malasseziaceae</taxon>
        <taxon>Malassezia</taxon>
    </lineage>
</organism>
<gene>
    <name evidence="13" type="primary">GLC7</name>
    <name evidence="13" type="ORF">MCAP1_000533</name>
</gene>
<dbReference type="PANTHER" id="PTHR11668">
    <property type="entry name" value="SERINE/THREONINE PROTEIN PHOSPHATASE"/>
    <property type="match status" value="1"/>
</dbReference>
<dbReference type="SUPFAM" id="SSF56300">
    <property type="entry name" value="Metallo-dependent phosphatases"/>
    <property type="match status" value="1"/>
</dbReference>
<evidence type="ECO:0000256" key="6">
    <source>
        <dbReference type="ARBA" id="ARBA00022912"/>
    </source>
</evidence>
<dbReference type="PRINTS" id="PR00114">
    <property type="entry name" value="STPHPHTASE"/>
</dbReference>
<evidence type="ECO:0000256" key="1">
    <source>
        <dbReference type="ARBA" id="ARBA00001936"/>
    </source>
</evidence>
<reference evidence="13" key="1">
    <citation type="submission" date="2023-03" db="EMBL/GenBank/DDBJ databases">
        <title>Mating type loci evolution in Malassezia.</title>
        <authorList>
            <person name="Coelho M.A."/>
        </authorList>
    </citation>
    <scope>NUCLEOTIDE SEQUENCE</scope>
    <source>
        <strain evidence="13">CBS 10434</strain>
    </source>
</reference>
<evidence type="ECO:0000256" key="5">
    <source>
        <dbReference type="ARBA" id="ARBA00022801"/>
    </source>
</evidence>
<dbReference type="InterPro" id="IPR029052">
    <property type="entry name" value="Metallo-depent_PP-like"/>
</dbReference>
<dbReference type="Pfam" id="PF22890">
    <property type="entry name" value="TPR_EMC2"/>
    <property type="match status" value="1"/>
</dbReference>
<evidence type="ECO:0000256" key="8">
    <source>
        <dbReference type="ARBA" id="ARBA00047761"/>
    </source>
</evidence>
<dbReference type="PANTHER" id="PTHR11668:SF300">
    <property type="entry name" value="SERINE_THREONINE-PROTEIN PHOSPHATASE"/>
    <property type="match status" value="1"/>
</dbReference>
<sequence length="574" mass="65429">MSQEAPITLDEALRWLEYQRNTLVREPFQVVRYGEWLLEHHQLGALKQDVWAFLEQLGLAAAELGKIDLAELCLSRLVARFNDSVRALVLKGVILEAEGRFDDAKRVYELLLRKESSNLIANKRRLACIKAVPNGIPLATEGLAELVDIFPTDQESWLELASLYLHQNKYAQAVFALEELVLLAPQNSFYLLKYAETLYTAGDVAHAYKIYLRILELGEGNLAPDSGNKMDRVKGPWVRTLWGLKMTMSSTDCSKVCLIRLTILVRGSRPGKHVNLEEYEIKYLCMTARDIFINQPILLELEAPIKICGDIHGQYYDLLRLFEYGGFPPEANYLFLGDYVDRGKQSLETICLLLAYKIKYPENFFILRGNHECASINRIYGFYDECKRRFNIKLWKTFTDCFNCLPIAAIIDEKIFTMHGGLSPDLQSMEQIRRVMRPTDVPDTGLLCDLLWSDPDKDISGWSENDRGVSFTFGPDVVSRFLAKHDMDLICRAHQVVEDGYEFFAKRQLVTLFSAPNYCGEFDNAGAMMSVDETLLCSFQILKPAEKKQKYAYGGINMGRPVTPPRKQKKKGGA</sequence>
<dbReference type="SMART" id="SM00028">
    <property type="entry name" value="TPR"/>
    <property type="match status" value="4"/>
</dbReference>
<comment type="catalytic activity">
    <reaction evidence="8">
        <text>O-phospho-L-seryl-[protein] + H2O = L-seryl-[protein] + phosphate</text>
        <dbReference type="Rhea" id="RHEA:20629"/>
        <dbReference type="Rhea" id="RHEA-COMP:9863"/>
        <dbReference type="Rhea" id="RHEA-COMP:11604"/>
        <dbReference type="ChEBI" id="CHEBI:15377"/>
        <dbReference type="ChEBI" id="CHEBI:29999"/>
        <dbReference type="ChEBI" id="CHEBI:43474"/>
        <dbReference type="ChEBI" id="CHEBI:83421"/>
        <dbReference type="EC" id="3.1.3.16"/>
    </reaction>
</comment>
<evidence type="ECO:0000259" key="12">
    <source>
        <dbReference type="PROSITE" id="PS00125"/>
    </source>
</evidence>
<evidence type="ECO:0000256" key="3">
    <source>
        <dbReference type="ARBA" id="ARBA00008786"/>
    </source>
</evidence>
<dbReference type="InterPro" id="IPR011990">
    <property type="entry name" value="TPR-like_helical_dom_sf"/>
</dbReference>
<comment type="catalytic activity">
    <reaction evidence="9 11">
        <text>O-phospho-L-threonyl-[protein] + H2O = L-threonyl-[protein] + phosphate</text>
        <dbReference type="Rhea" id="RHEA:47004"/>
        <dbReference type="Rhea" id="RHEA-COMP:11060"/>
        <dbReference type="Rhea" id="RHEA-COMP:11605"/>
        <dbReference type="ChEBI" id="CHEBI:15377"/>
        <dbReference type="ChEBI" id="CHEBI:30013"/>
        <dbReference type="ChEBI" id="CHEBI:43474"/>
        <dbReference type="ChEBI" id="CHEBI:61977"/>
        <dbReference type="EC" id="3.1.3.16"/>
    </reaction>
</comment>
<evidence type="ECO:0000256" key="9">
    <source>
        <dbReference type="ARBA" id="ARBA00048336"/>
    </source>
</evidence>
<dbReference type="SUPFAM" id="SSF48452">
    <property type="entry name" value="TPR-like"/>
    <property type="match status" value="1"/>
</dbReference>
<keyword evidence="6" id="KW-0904">Protein phosphatase</keyword>
<keyword evidence="10" id="KW-0802">TPR repeat</keyword>
<feature type="domain" description="Serine/threonine specific protein phosphatases" evidence="12">
    <location>
        <begin position="367"/>
        <end position="372"/>
    </location>
</feature>
<evidence type="ECO:0000256" key="2">
    <source>
        <dbReference type="ARBA" id="ARBA00005333"/>
    </source>
</evidence>
<evidence type="ECO:0000313" key="13">
    <source>
        <dbReference type="EMBL" id="WFD18332.1"/>
    </source>
</evidence>
<dbReference type="GO" id="GO:0007059">
    <property type="term" value="P:chromosome segregation"/>
    <property type="evidence" value="ECO:0007669"/>
    <property type="project" value="TreeGrafter"/>
</dbReference>
<dbReference type="InterPro" id="IPR050341">
    <property type="entry name" value="PP1_catalytic_subunit"/>
</dbReference>
<accession>A0AAF0E916</accession>
<keyword evidence="4" id="KW-0479">Metal-binding</keyword>
<evidence type="ECO:0000256" key="7">
    <source>
        <dbReference type="ARBA" id="ARBA00023211"/>
    </source>
</evidence>
<dbReference type="FunFam" id="3.60.21.10:FF:000007">
    <property type="entry name" value="Serine/threonine-protein phosphatase"/>
    <property type="match status" value="1"/>
</dbReference>
<dbReference type="GO" id="GO:0004722">
    <property type="term" value="F:protein serine/threonine phosphatase activity"/>
    <property type="evidence" value="ECO:0007669"/>
    <property type="project" value="UniProtKB-EC"/>
</dbReference>
<dbReference type="Gene3D" id="1.25.40.10">
    <property type="entry name" value="Tetratricopeptide repeat domain"/>
    <property type="match status" value="2"/>
</dbReference>
<evidence type="ECO:0000256" key="4">
    <source>
        <dbReference type="ARBA" id="ARBA00022723"/>
    </source>
</evidence>
<dbReference type="InterPro" id="IPR019734">
    <property type="entry name" value="TPR_rpt"/>
</dbReference>
<dbReference type="SMART" id="SM00156">
    <property type="entry name" value="PP2Ac"/>
    <property type="match status" value="1"/>
</dbReference>
<dbReference type="GO" id="GO:0005634">
    <property type="term" value="C:nucleus"/>
    <property type="evidence" value="ECO:0007669"/>
    <property type="project" value="TreeGrafter"/>
</dbReference>
<dbReference type="InterPro" id="IPR031675">
    <property type="entry name" value="STPPase_N"/>
</dbReference>
<protein>
    <recommendedName>
        <fullName evidence="11">Serine/threonine-protein phosphatase</fullName>
        <ecNumber evidence="11">3.1.3.16</ecNumber>
    </recommendedName>
</protein>
<dbReference type="GO" id="GO:0007346">
    <property type="term" value="P:regulation of mitotic cell cycle"/>
    <property type="evidence" value="ECO:0007669"/>
    <property type="project" value="TreeGrafter"/>
</dbReference>
<dbReference type="InterPro" id="IPR006186">
    <property type="entry name" value="Ser/Thr-sp_prot-phosphatase"/>
</dbReference>
<dbReference type="Pfam" id="PF16891">
    <property type="entry name" value="STPPase_N"/>
    <property type="match status" value="1"/>
</dbReference>
<dbReference type="InterPro" id="IPR004843">
    <property type="entry name" value="Calcineurin-like_PHP"/>
</dbReference>
<keyword evidence="5 11" id="KW-0378">Hydrolase</keyword>
<dbReference type="EMBL" id="CP119908">
    <property type="protein sequence ID" value="WFD18332.1"/>
    <property type="molecule type" value="Genomic_DNA"/>
</dbReference>
<dbReference type="Gene3D" id="3.60.21.10">
    <property type="match status" value="1"/>
</dbReference>
<comment type="cofactor">
    <cofactor evidence="1">
        <name>Mn(2+)</name>
        <dbReference type="ChEBI" id="CHEBI:29035"/>
    </cofactor>
</comment>
<dbReference type="EC" id="3.1.3.16" evidence="11"/>
<feature type="repeat" description="TPR" evidence="10">
    <location>
        <begin position="154"/>
        <end position="187"/>
    </location>
</feature>
<dbReference type="Proteomes" id="UP001220961">
    <property type="component" value="Chromosome 1"/>
</dbReference>
<keyword evidence="14" id="KW-1185">Reference proteome</keyword>
<keyword evidence="7" id="KW-0464">Manganese</keyword>
<dbReference type="CDD" id="cd07414">
    <property type="entry name" value="MPP_PP1_PPKL"/>
    <property type="match status" value="1"/>
</dbReference>